<protein>
    <submittedName>
        <fullName evidence="2">Uncharacterized protein</fullName>
    </submittedName>
</protein>
<feature type="region of interest" description="Disordered" evidence="1">
    <location>
        <begin position="85"/>
        <end position="129"/>
    </location>
</feature>
<dbReference type="AlphaFoldDB" id="A0A7J8F0N3"/>
<reference evidence="2 3" key="1">
    <citation type="journal article" date="2020" name="Nature">
        <title>Six reference-quality genomes reveal evolution of bat adaptations.</title>
        <authorList>
            <person name="Jebb D."/>
            <person name="Huang Z."/>
            <person name="Pippel M."/>
            <person name="Hughes G.M."/>
            <person name="Lavrichenko K."/>
            <person name="Devanna P."/>
            <person name="Winkler S."/>
            <person name="Jermiin L.S."/>
            <person name="Skirmuntt E.C."/>
            <person name="Katzourakis A."/>
            <person name="Burkitt-Gray L."/>
            <person name="Ray D.A."/>
            <person name="Sullivan K.A.M."/>
            <person name="Roscito J.G."/>
            <person name="Kirilenko B.M."/>
            <person name="Davalos L.M."/>
            <person name="Corthals A.P."/>
            <person name="Power M.L."/>
            <person name="Jones G."/>
            <person name="Ransome R.D."/>
            <person name="Dechmann D.K.N."/>
            <person name="Locatelli A.G."/>
            <person name="Puechmaille S.J."/>
            <person name="Fedrigo O."/>
            <person name="Jarvis E.D."/>
            <person name="Hiller M."/>
            <person name="Vernes S.C."/>
            <person name="Myers E.W."/>
            <person name="Teeling E.C."/>
        </authorList>
    </citation>
    <scope>NUCLEOTIDE SEQUENCE [LARGE SCALE GENOMIC DNA]</scope>
    <source>
        <strain evidence="2">MRouAeg1</strain>
        <tissue evidence="2">Muscle</tissue>
    </source>
</reference>
<accession>A0A7J8F0N3</accession>
<sequence length="129" mass="13974">MCRSDHQPRPSPQSNDSAVVRHRVMGSLPIQKDLHFQVETGGPGTGLETASLPWPQRGGLSRVTMWNCQGQRCAHRRVTQAALGTPHSNSLFLPNLEPGRRAPESQAVRGLTGGRQSQPPTWAAGPRPA</sequence>
<evidence type="ECO:0000313" key="3">
    <source>
        <dbReference type="Proteomes" id="UP000593571"/>
    </source>
</evidence>
<keyword evidence="3" id="KW-1185">Reference proteome</keyword>
<gene>
    <name evidence="2" type="ORF">HJG63_012447</name>
</gene>
<proteinExistence type="predicted"/>
<evidence type="ECO:0000313" key="2">
    <source>
        <dbReference type="EMBL" id="KAF6441307.1"/>
    </source>
</evidence>
<dbReference type="Proteomes" id="UP000593571">
    <property type="component" value="Unassembled WGS sequence"/>
</dbReference>
<organism evidence="2 3">
    <name type="scientific">Rousettus aegyptiacus</name>
    <name type="common">Egyptian fruit bat</name>
    <name type="synonym">Pteropus aegyptiacus</name>
    <dbReference type="NCBI Taxonomy" id="9407"/>
    <lineage>
        <taxon>Eukaryota</taxon>
        <taxon>Metazoa</taxon>
        <taxon>Chordata</taxon>
        <taxon>Craniata</taxon>
        <taxon>Vertebrata</taxon>
        <taxon>Euteleostomi</taxon>
        <taxon>Mammalia</taxon>
        <taxon>Eutheria</taxon>
        <taxon>Laurasiatheria</taxon>
        <taxon>Chiroptera</taxon>
        <taxon>Yinpterochiroptera</taxon>
        <taxon>Pteropodoidea</taxon>
        <taxon>Pteropodidae</taxon>
        <taxon>Rousettinae</taxon>
        <taxon>Rousettus</taxon>
    </lineage>
</organism>
<name>A0A7J8F0N3_ROUAE</name>
<comment type="caution">
    <text evidence="2">The sequence shown here is derived from an EMBL/GenBank/DDBJ whole genome shotgun (WGS) entry which is preliminary data.</text>
</comment>
<evidence type="ECO:0000256" key="1">
    <source>
        <dbReference type="SAM" id="MobiDB-lite"/>
    </source>
</evidence>
<dbReference type="EMBL" id="JACASE010000008">
    <property type="protein sequence ID" value="KAF6441307.1"/>
    <property type="molecule type" value="Genomic_DNA"/>
</dbReference>